<reference evidence="2" key="1">
    <citation type="submission" date="2015-05" db="EMBL/GenBank/DDBJ databases">
        <authorList>
            <consortium name="Pathogen Informatics"/>
        </authorList>
    </citation>
    <scope>NUCLEOTIDE SEQUENCE [LARGE SCALE GENOMIC DNA]</scope>
    <source>
        <strain evidence="2">M72</strain>
    </source>
</reference>
<name>A0A0M6WJT8_9FIRM</name>
<accession>A0A0M6WJT8</accession>
<proteinExistence type="predicted"/>
<dbReference type="RefSeq" id="WP_055067663.1">
    <property type="nucleotide sequence ID" value="NZ_CP173697.1"/>
</dbReference>
<sequence length="83" mass="9042">MISEYGFDEEEQEMLAELMKPENLAMMGYTGGGGDPGETLSPEQYQAIVDAVFDTNGKKVGGICLVKGRTPVQSGFEGQWYTL</sequence>
<evidence type="ECO:0000313" key="2">
    <source>
        <dbReference type="Proteomes" id="UP000049979"/>
    </source>
</evidence>
<protein>
    <submittedName>
        <fullName evidence="1">Uncharacterized protein</fullName>
    </submittedName>
</protein>
<keyword evidence="2" id="KW-1185">Reference proteome</keyword>
<organism evidence="1 2">
    <name type="scientific">Roseburia faecis</name>
    <dbReference type="NCBI Taxonomy" id="301302"/>
    <lineage>
        <taxon>Bacteria</taxon>
        <taxon>Bacillati</taxon>
        <taxon>Bacillota</taxon>
        <taxon>Clostridia</taxon>
        <taxon>Lachnospirales</taxon>
        <taxon>Lachnospiraceae</taxon>
        <taxon>Roseburia</taxon>
    </lineage>
</organism>
<dbReference type="EMBL" id="CVRR01000016">
    <property type="protein sequence ID" value="CRL37168.1"/>
    <property type="molecule type" value="Genomic_DNA"/>
</dbReference>
<gene>
    <name evidence="1" type="ORF">M72_27971</name>
</gene>
<evidence type="ECO:0000313" key="1">
    <source>
        <dbReference type="EMBL" id="CRL37168.1"/>
    </source>
</evidence>
<dbReference type="Proteomes" id="UP000049979">
    <property type="component" value="Unassembled WGS sequence"/>
</dbReference>
<dbReference type="AlphaFoldDB" id="A0A0M6WJT8"/>